<dbReference type="EMBL" id="AP025739">
    <property type="protein sequence ID" value="BDI33684.1"/>
    <property type="molecule type" value="Genomic_DNA"/>
</dbReference>
<dbReference type="Proteomes" id="UP000287394">
    <property type="component" value="Chromosome"/>
</dbReference>
<gene>
    <name evidence="1" type="ORF">CCAX7_57350</name>
</gene>
<evidence type="ECO:0000313" key="1">
    <source>
        <dbReference type="EMBL" id="BDI33684.1"/>
    </source>
</evidence>
<reference evidence="1 2" key="1">
    <citation type="journal article" date="2019" name="Int. J. Syst. Evol. Microbiol.">
        <title>Capsulimonas corticalis gen. nov., sp. nov., an aerobic capsulated bacterium, of a novel bacterial order, Capsulimonadales ord. nov., of the class Armatimonadia of the phylum Armatimonadetes.</title>
        <authorList>
            <person name="Li J."/>
            <person name="Kudo C."/>
            <person name="Tonouchi A."/>
        </authorList>
    </citation>
    <scope>NUCLEOTIDE SEQUENCE [LARGE SCALE GENOMIC DNA]</scope>
    <source>
        <strain evidence="1 2">AX-7</strain>
    </source>
</reference>
<name>A0A402D0E6_9BACT</name>
<evidence type="ECO:0000313" key="2">
    <source>
        <dbReference type="Proteomes" id="UP000287394"/>
    </source>
</evidence>
<accession>A0A402D0E6</accession>
<organism evidence="1 2">
    <name type="scientific">Capsulimonas corticalis</name>
    <dbReference type="NCBI Taxonomy" id="2219043"/>
    <lineage>
        <taxon>Bacteria</taxon>
        <taxon>Bacillati</taxon>
        <taxon>Armatimonadota</taxon>
        <taxon>Armatimonadia</taxon>
        <taxon>Capsulimonadales</taxon>
        <taxon>Capsulimonadaceae</taxon>
        <taxon>Capsulimonas</taxon>
    </lineage>
</organism>
<sequence length="184" mass="19229">MTMRFYSALLLLTSAAALTTVSHAEISTPRKSAAAKPFVLSENIGGGSSASLDAETEEKVLPAQSSVAAKAAFATIDASDKSVGQALDAKALADARKMIGKPGAFQGVVSQVYSPHNHNIVILDFAPHYRDALTASMKPDDYAKFPDTSQLAGKHVLITGVFSANPHGAPQIELASPDQVKIIP</sequence>
<keyword evidence="2" id="KW-1185">Reference proteome</keyword>
<dbReference type="RefSeq" id="WP_125206138.1">
    <property type="nucleotide sequence ID" value="NZ_AP025739.1"/>
</dbReference>
<dbReference type="KEGG" id="ccot:CCAX7_57350"/>
<dbReference type="AlphaFoldDB" id="A0A402D0E6"/>
<protein>
    <submittedName>
        <fullName evidence="1">Uncharacterized protein</fullName>
    </submittedName>
</protein>
<proteinExistence type="predicted"/>